<dbReference type="PANTHER" id="PTHR37305:SF1">
    <property type="entry name" value="MEMBRANE PROTEIN"/>
    <property type="match status" value="1"/>
</dbReference>
<accession>A0A852TYQ5</accession>
<feature type="transmembrane region" description="Helical" evidence="2">
    <location>
        <begin position="84"/>
        <end position="104"/>
    </location>
</feature>
<organism evidence="3 4">
    <name type="scientific">Spinactinospora alkalitolerans</name>
    <dbReference type="NCBI Taxonomy" id="687207"/>
    <lineage>
        <taxon>Bacteria</taxon>
        <taxon>Bacillati</taxon>
        <taxon>Actinomycetota</taxon>
        <taxon>Actinomycetes</taxon>
        <taxon>Streptosporangiales</taxon>
        <taxon>Nocardiopsidaceae</taxon>
        <taxon>Spinactinospora</taxon>
    </lineage>
</organism>
<dbReference type="RefSeq" id="WP_179644677.1">
    <property type="nucleotide sequence ID" value="NZ_BAAAYY010000031.1"/>
</dbReference>
<keyword evidence="4" id="KW-1185">Reference proteome</keyword>
<evidence type="ECO:0000313" key="4">
    <source>
        <dbReference type="Proteomes" id="UP000589036"/>
    </source>
</evidence>
<comment type="caution">
    <text evidence="3">The sequence shown here is derived from an EMBL/GenBank/DDBJ whole genome shotgun (WGS) entry which is preliminary data.</text>
</comment>
<keyword evidence="2" id="KW-1133">Transmembrane helix</keyword>
<gene>
    <name evidence="3" type="ORF">HDA32_004051</name>
</gene>
<feature type="transmembrane region" description="Helical" evidence="2">
    <location>
        <begin position="191"/>
        <end position="211"/>
    </location>
</feature>
<dbReference type="Proteomes" id="UP000589036">
    <property type="component" value="Unassembled WGS sequence"/>
</dbReference>
<feature type="region of interest" description="Disordered" evidence="1">
    <location>
        <begin position="1"/>
        <end position="23"/>
    </location>
</feature>
<reference evidence="3 4" key="1">
    <citation type="submission" date="2020-07" db="EMBL/GenBank/DDBJ databases">
        <title>Sequencing the genomes of 1000 actinobacteria strains.</title>
        <authorList>
            <person name="Klenk H.-P."/>
        </authorList>
    </citation>
    <scope>NUCLEOTIDE SEQUENCE [LARGE SCALE GENOMIC DNA]</scope>
    <source>
        <strain evidence="3 4">CXB654</strain>
    </source>
</reference>
<evidence type="ECO:0000256" key="2">
    <source>
        <dbReference type="SAM" id="Phobius"/>
    </source>
</evidence>
<feature type="transmembrane region" description="Helical" evidence="2">
    <location>
        <begin position="162"/>
        <end position="184"/>
    </location>
</feature>
<keyword evidence="2" id="KW-0812">Transmembrane</keyword>
<keyword evidence="2" id="KW-0472">Membrane</keyword>
<evidence type="ECO:0000313" key="3">
    <source>
        <dbReference type="EMBL" id="NYE48931.1"/>
    </source>
</evidence>
<feature type="transmembrane region" description="Helical" evidence="2">
    <location>
        <begin position="125"/>
        <end position="150"/>
    </location>
</feature>
<feature type="transmembrane region" description="Helical" evidence="2">
    <location>
        <begin position="242"/>
        <end position="263"/>
    </location>
</feature>
<protein>
    <submittedName>
        <fullName evidence="3">ABC-2 type transport system permease protein</fullName>
    </submittedName>
</protein>
<proteinExistence type="predicted"/>
<dbReference type="AlphaFoldDB" id="A0A852TYQ5"/>
<feature type="transmembrane region" description="Helical" evidence="2">
    <location>
        <begin position="43"/>
        <end position="64"/>
    </location>
</feature>
<dbReference type="PANTHER" id="PTHR37305">
    <property type="entry name" value="INTEGRAL MEMBRANE PROTEIN-RELATED"/>
    <property type="match status" value="1"/>
</dbReference>
<evidence type="ECO:0000256" key="1">
    <source>
        <dbReference type="SAM" id="MobiDB-lite"/>
    </source>
</evidence>
<name>A0A852TYQ5_9ACTN</name>
<dbReference type="EMBL" id="JACCCC010000001">
    <property type="protein sequence ID" value="NYE48931.1"/>
    <property type="molecule type" value="Genomic_DNA"/>
</dbReference>
<sequence length="268" mass="27029">MTTTMTPRDGRPRRDAGAPASGGGLPGAVTAEWTKLWSLRSTWICIGLTLLLSVGVAWLMGYSLHESGRATAMTANGLTPTAIALPQFAIITLASLVVTGEYATGAVRTTLTTVPRRGTALAAKAVVLTATASLTGAAVGLACYAMGALIFGPDLVFEAADLARGVLGTALCLAALSLLTLGLGTALRSTAGTVTAVIGLLLGVPMIAQVVGNRTLLEIVDHTPNAASQVVLSGMTDPYSTGLGVTLLLAWAAAALAAGYAVLRGRDA</sequence>